<accession>A0A917T4X5</accession>
<reference evidence="3" key="1">
    <citation type="journal article" date="2014" name="Int. J. Syst. Evol. Microbiol.">
        <title>Complete genome sequence of Corynebacterium casei LMG S-19264T (=DSM 44701T), isolated from a smear-ripened cheese.</title>
        <authorList>
            <consortium name="US DOE Joint Genome Institute (JGI-PGF)"/>
            <person name="Walter F."/>
            <person name="Albersmeier A."/>
            <person name="Kalinowski J."/>
            <person name="Ruckert C."/>
        </authorList>
    </citation>
    <scope>NUCLEOTIDE SEQUENCE</scope>
    <source>
        <strain evidence="3">CGMCC 4.7308</strain>
    </source>
</reference>
<feature type="compositionally biased region" description="Polar residues" evidence="1">
    <location>
        <begin position="114"/>
        <end position="126"/>
    </location>
</feature>
<dbReference type="AlphaFoldDB" id="A0A917T4X5"/>
<dbReference type="RefSeq" id="WP_188943341.1">
    <property type="nucleotide sequence ID" value="NZ_BMNA01000007.1"/>
</dbReference>
<proteinExistence type="predicted"/>
<dbReference type="InterPro" id="IPR025349">
    <property type="entry name" value="DUF4253"/>
</dbReference>
<comment type="caution">
    <text evidence="3">The sequence shown here is derived from an EMBL/GenBank/DDBJ whole genome shotgun (WGS) entry which is preliminary data.</text>
</comment>
<dbReference type="Pfam" id="PF14062">
    <property type="entry name" value="DUF4253"/>
    <property type="match status" value="1"/>
</dbReference>
<dbReference type="Proteomes" id="UP000655208">
    <property type="component" value="Unassembled WGS sequence"/>
</dbReference>
<feature type="domain" description="DUF4253" evidence="2">
    <location>
        <begin position="44"/>
        <end position="149"/>
    </location>
</feature>
<evidence type="ECO:0000313" key="3">
    <source>
        <dbReference type="EMBL" id="GGM10248.1"/>
    </source>
</evidence>
<protein>
    <recommendedName>
        <fullName evidence="2">DUF4253 domain-containing protein</fullName>
    </recommendedName>
</protein>
<reference evidence="3" key="2">
    <citation type="submission" date="2020-09" db="EMBL/GenBank/DDBJ databases">
        <authorList>
            <person name="Sun Q."/>
            <person name="Zhou Y."/>
        </authorList>
    </citation>
    <scope>NUCLEOTIDE SEQUENCE</scope>
    <source>
        <strain evidence="3">CGMCC 4.7308</strain>
    </source>
</reference>
<evidence type="ECO:0000313" key="4">
    <source>
        <dbReference type="Proteomes" id="UP000655208"/>
    </source>
</evidence>
<sequence length="163" mass="17984">MVSAERLRFDRRVAASGGLPEPEDETWLDRETLWLEPTGQPCALLLLPTDKTWRAAAQASYFGVHGWDAAPESTRESAFIATVHQWSDRYGAELVASWGTTLQFVATHPPAPTKPSNSQDNCSPSAAASRYRNATLATALMHTHFWFLHDRPLPPGNHGLPPP</sequence>
<feature type="region of interest" description="Disordered" evidence="1">
    <location>
        <begin position="107"/>
        <end position="126"/>
    </location>
</feature>
<organism evidence="3 4">
    <name type="scientific">Nakamurella endophytica</name>
    <dbReference type="NCBI Taxonomy" id="1748367"/>
    <lineage>
        <taxon>Bacteria</taxon>
        <taxon>Bacillati</taxon>
        <taxon>Actinomycetota</taxon>
        <taxon>Actinomycetes</taxon>
        <taxon>Nakamurellales</taxon>
        <taxon>Nakamurellaceae</taxon>
        <taxon>Nakamurella</taxon>
    </lineage>
</organism>
<evidence type="ECO:0000256" key="1">
    <source>
        <dbReference type="SAM" id="MobiDB-lite"/>
    </source>
</evidence>
<evidence type="ECO:0000259" key="2">
    <source>
        <dbReference type="Pfam" id="PF14062"/>
    </source>
</evidence>
<name>A0A917T4X5_9ACTN</name>
<keyword evidence="4" id="KW-1185">Reference proteome</keyword>
<dbReference type="EMBL" id="BMNA01000007">
    <property type="protein sequence ID" value="GGM10248.1"/>
    <property type="molecule type" value="Genomic_DNA"/>
</dbReference>
<gene>
    <name evidence="3" type="ORF">GCM10011594_32720</name>
</gene>